<dbReference type="AlphaFoldDB" id="A0A381SI43"/>
<dbReference type="AntiFam" id="ANF00011">
    <property type="entry name" value="tRNA translation"/>
</dbReference>
<gene>
    <name evidence="2" type="ORF">METZ01_LOCUS56584</name>
</gene>
<evidence type="ECO:0000256" key="1">
    <source>
        <dbReference type="SAM" id="MobiDB-lite"/>
    </source>
</evidence>
<proteinExistence type="predicted"/>
<organism evidence="2">
    <name type="scientific">marine metagenome</name>
    <dbReference type="NCBI Taxonomy" id="408172"/>
    <lineage>
        <taxon>unclassified sequences</taxon>
        <taxon>metagenomes</taxon>
        <taxon>ecological metagenomes</taxon>
    </lineage>
</organism>
<protein>
    <submittedName>
        <fullName evidence="2">Uncharacterized protein</fullName>
    </submittedName>
</protein>
<reference evidence="2" key="1">
    <citation type="submission" date="2018-05" db="EMBL/GenBank/DDBJ databases">
        <authorList>
            <person name="Lanie J.A."/>
            <person name="Ng W.-L."/>
            <person name="Kazmierczak K.M."/>
            <person name="Andrzejewski T.M."/>
            <person name="Davidsen T.M."/>
            <person name="Wayne K.J."/>
            <person name="Tettelin H."/>
            <person name="Glass J.I."/>
            <person name="Rusch D."/>
            <person name="Podicherti R."/>
            <person name="Tsui H.-C.T."/>
            <person name="Winkler M.E."/>
        </authorList>
    </citation>
    <scope>NUCLEOTIDE SEQUENCE</scope>
</reference>
<name>A0A381SI43_9ZZZZ</name>
<feature type="region of interest" description="Disordered" evidence="1">
    <location>
        <begin position="1"/>
        <end position="20"/>
    </location>
</feature>
<accession>A0A381SI43</accession>
<dbReference type="EMBL" id="UINC01003144">
    <property type="protein sequence ID" value="SVA03730.1"/>
    <property type="molecule type" value="Genomic_DNA"/>
</dbReference>
<evidence type="ECO:0000313" key="2">
    <source>
        <dbReference type="EMBL" id="SVA03730.1"/>
    </source>
</evidence>
<dbReference type="AntiFam" id="ANF00012">
    <property type="entry name" value="tRNA translation"/>
</dbReference>
<sequence length="136" mass="15652">MSGVTDGARTHDNRNHNPGLYQLSYGHHNCSYRGRNYPAKPRFALVIEPQRVTQTRLSNTKTGAPDRTRTCNLRLRRPLLYPVELRAQKPQWVKWSGQRDLNPRHPAPKAGALPDCAMPRVNFEFYRNQAYQTLPG</sequence>